<keyword evidence="2" id="KW-0813">Transport</keyword>
<evidence type="ECO:0000256" key="3">
    <source>
        <dbReference type="ARBA" id="ARBA00022692"/>
    </source>
</evidence>
<dbReference type="Proteomes" id="UP001217089">
    <property type="component" value="Unassembled WGS sequence"/>
</dbReference>
<dbReference type="EMBL" id="JARBDR010000640">
    <property type="protein sequence ID" value="KAJ8310900.1"/>
    <property type="molecule type" value="Genomic_DNA"/>
</dbReference>
<accession>A0ABQ9F3Z6</accession>
<sequence>MTYYPFVERRLINGTISYYGYCMDLYDVMETPDNEFGALLPNGSWTGIVGLLQRRVVEQINSK</sequence>
<proteinExistence type="predicted"/>
<evidence type="ECO:0000313" key="13">
    <source>
        <dbReference type="Proteomes" id="UP001217089"/>
    </source>
</evidence>
<organism evidence="12 13">
    <name type="scientific">Tegillarca granosa</name>
    <name type="common">Malaysian cockle</name>
    <name type="synonym">Anadara granosa</name>
    <dbReference type="NCBI Taxonomy" id="220873"/>
    <lineage>
        <taxon>Eukaryota</taxon>
        <taxon>Metazoa</taxon>
        <taxon>Spiralia</taxon>
        <taxon>Lophotrochozoa</taxon>
        <taxon>Mollusca</taxon>
        <taxon>Bivalvia</taxon>
        <taxon>Autobranchia</taxon>
        <taxon>Pteriomorphia</taxon>
        <taxon>Arcoida</taxon>
        <taxon>Arcoidea</taxon>
        <taxon>Arcidae</taxon>
        <taxon>Tegillarca</taxon>
    </lineage>
</organism>
<name>A0ABQ9F3Z6_TEGGR</name>
<evidence type="ECO:0000256" key="8">
    <source>
        <dbReference type="ARBA" id="ARBA00023180"/>
    </source>
</evidence>
<evidence type="ECO:0000256" key="7">
    <source>
        <dbReference type="ARBA" id="ARBA00023170"/>
    </source>
</evidence>
<evidence type="ECO:0000259" key="11">
    <source>
        <dbReference type="SMART" id="SM00918"/>
    </source>
</evidence>
<evidence type="ECO:0000256" key="2">
    <source>
        <dbReference type="ARBA" id="ARBA00022448"/>
    </source>
</evidence>
<keyword evidence="4" id="KW-1133">Transmembrane helix</keyword>
<evidence type="ECO:0000256" key="10">
    <source>
        <dbReference type="ARBA" id="ARBA00023303"/>
    </source>
</evidence>
<keyword evidence="10" id="KW-0407">Ion channel</keyword>
<evidence type="ECO:0000313" key="12">
    <source>
        <dbReference type="EMBL" id="KAJ8310900.1"/>
    </source>
</evidence>
<dbReference type="Gene3D" id="3.40.190.10">
    <property type="entry name" value="Periplasmic binding protein-like II"/>
    <property type="match status" value="1"/>
</dbReference>
<reference evidence="12 13" key="1">
    <citation type="submission" date="2022-12" db="EMBL/GenBank/DDBJ databases">
        <title>Chromosome-level genome of Tegillarca granosa.</title>
        <authorList>
            <person name="Kim J."/>
        </authorList>
    </citation>
    <scope>NUCLEOTIDE SEQUENCE [LARGE SCALE GENOMIC DNA]</scope>
    <source>
        <strain evidence="12">Teg-2019</strain>
        <tissue evidence="12">Adductor muscle</tissue>
    </source>
</reference>
<keyword evidence="6" id="KW-0472">Membrane</keyword>
<dbReference type="SMART" id="SM00918">
    <property type="entry name" value="Lig_chan-Glu_bd"/>
    <property type="match status" value="1"/>
</dbReference>
<protein>
    <recommendedName>
        <fullName evidence="11">Ionotropic glutamate receptor L-glutamate and glycine-binding domain-containing protein</fullName>
    </recommendedName>
</protein>
<keyword evidence="8" id="KW-0325">Glycoprotein</keyword>
<evidence type="ECO:0000256" key="1">
    <source>
        <dbReference type="ARBA" id="ARBA00004141"/>
    </source>
</evidence>
<keyword evidence="9" id="KW-1071">Ligand-gated ion channel</keyword>
<keyword evidence="7" id="KW-0675">Receptor</keyword>
<dbReference type="InterPro" id="IPR019594">
    <property type="entry name" value="Glu/Gly-bd"/>
</dbReference>
<evidence type="ECO:0000256" key="9">
    <source>
        <dbReference type="ARBA" id="ARBA00023286"/>
    </source>
</evidence>
<evidence type="ECO:0000256" key="5">
    <source>
        <dbReference type="ARBA" id="ARBA00023065"/>
    </source>
</evidence>
<evidence type="ECO:0000256" key="4">
    <source>
        <dbReference type="ARBA" id="ARBA00022989"/>
    </source>
</evidence>
<comment type="caution">
    <text evidence="12">The sequence shown here is derived from an EMBL/GenBank/DDBJ whole genome shotgun (WGS) entry which is preliminary data.</text>
</comment>
<keyword evidence="3" id="KW-0812">Transmembrane</keyword>
<gene>
    <name evidence="12" type="ORF">KUTeg_012765</name>
</gene>
<comment type="subcellular location">
    <subcellularLocation>
        <location evidence="1">Membrane</location>
        <topology evidence="1">Multi-pass membrane protein</topology>
    </subcellularLocation>
</comment>
<keyword evidence="5" id="KW-0406">Ion transport</keyword>
<evidence type="ECO:0000256" key="6">
    <source>
        <dbReference type="ARBA" id="ARBA00023136"/>
    </source>
</evidence>
<keyword evidence="13" id="KW-1185">Reference proteome</keyword>
<feature type="domain" description="Ionotropic glutamate receptor L-glutamate and glycine-binding" evidence="11">
    <location>
        <begin position="5"/>
        <end position="54"/>
    </location>
</feature>